<reference evidence="2" key="1">
    <citation type="submission" date="2022-11" db="UniProtKB">
        <authorList>
            <consortium name="WormBaseParasite"/>
        </authorList>
    </citation>
    <scope>IDENTIFICATION</scope>
</reference>
<dbReference type="WBParaSite" id="nRc.2.0.1.t23271-RA">
    <property type="protein sequence ID" value="nRc.2.0.1.t23271-RA"/>
    <property type="gene ID" value="nRc.2.0.1.g23271"/>
</dbReference>
<protein>
    <submittedName>
        <fullName evidence="2">Uncharacterized protein</fullName>
    </submittedName>
</protein>
<sequence>MEQNLLGKQLKPNKWILVKHPSLTSAHIRAYCDKFVVCHFSKGVKSAVCLNSEWKQMNQLKELIF</sequence>
<organism evidence="1 2">
    <name type="scientific">Romanomermis culicivorax</name>
    <name type="common">Nematode worm</name>
    <dbReference type="NCBI Taxonomy" id="13658"/>
    <lineage>
        <taxon>Eukaryota</taxon>
        <taxon>Metazoa</taxon>
        <taxon>Ecdysozoa</taxon>
        <taxon>Nematoda</taxon>
        <taxon>Enoplea</taxon>
        <taxon>Dorylaimia</taxon>
        <taxon>Mermithida</taxon>
        <taxon>Mermithoidea</taxon>
        <taxon>Mermithidae</taxon>
        <taxon>Romanomermis</taxon>
    </lineage>
</organism>
<name>A0A915JCA6_ROMCU</name>
<keyword evidence="1" id="KW-1185">Reference proteome</keyword>
<dbReference type="AlphaFoldDB" id="A0A915JCA6"/>
<proteinExistence type="predicted"/>
<evidence type="ECO:0000313" key="1">
    <source>
        <dbReference type="Proteomes" id="UP000887565"/>
    </source>
</evidence>
<evidence type="ECO:0000313" key="2">
    <source>
        <dbReference type="WBParaSite" id="nRc.2.0.1.t23271-RA"/>
    </source>
</evidence>
<dbReference type="Proteomes" id="UP000887565">
    <property type="component" value="Unplaced"/>
</dbReference>
<accession>A0A915JCA6</accession>